<comment type="caution">
    <text evidence="1">The sequence shown here is derived from an EMBL/GenBank/DDBJ whole genome shotgun (WGS) entry which is preliminary data.</text>
</comment>
<organism evidence="1 2">
    <name type="scientific">Paralvinella palmiformis</name>
    <dbReference type="NCBI Taxonomy" id="53620"/>
    <lineage>
        <taxon>Eukaryota</taxon>
        <taxon>Metazoa</taxon>
        <taxon>Spiralia</taxon>
        <taxon>Lophotrochozoa</taxon>
        <taxon>Annelida</taxon>
        <taxon>Polychaeta</taxon>
        <taxon>Sedentaria</taxon>
        <taxon>Canalipalpata</taxon>
        <taxon>Terebellida</taxon>
        <taxon>Terebelliformia</taxon>
        <taxon>Alvinellidae</taxon>
        <taxon>Paralvinella</taxon>
    </lineage>
</organism>
<accession>A0AAD9N389</accession>
<keyword evidence="2" id="KW-1185">Reference proteome</keyword>
<evidence type="ECO:0000313" key="1">
    <source>
        <dbReference type="EMBL" id="KAK2155527.1"/>
    </source>
</evidence>
<proteinExistence type="predicted"/>
<gene>
    <name evidence="1" type="ORF">LSH36_237g01030</name>
</gene>
<dbReference type="Proteomes" id="UP001208570">
    <property type="component" value="Unassembled WGS sequence"/>
</dbReference>
<sequence>MCHIASPAPILPSPMPMRYPILMDMSDSPPDLNGASLRDSTPIDVPTTPHEVSYKIIFSVHAFVRHDEPTKHVPLVNSTIVIFHGILDSLPSPPQVQHLVLDYEEAIWKAIQTVMPNIHVTRLCIPLYPGSVPTCMCSN</sequence>
<dbReference type="AlphaFoldDB" id="A0AAD9N389"/>
<evidence type="ECO:0000313" key="2">
    <source>
        <dbReference type="Proteomes" id="UP001208570"/>
    </source>
</evidence>
<protein>
    <submittedName>
        <fullName evidence="1">Uncharacterized protein</fullName>
    </submittedName>
</protein>
<name>A0AAD9N389_9ANNE</name>
<reference evidence="1" key="1">
    <citation type="journal article" date="2023" name="Mol. Biol. Evol.">
        <title>Third-Generation Sequencing Reveals the Adaptive Role of the Epigenome in Three Deep-Sea Polychaetes.</title>
        <authorList>
            <person name="Perez M."/>
            <person name="Aroh O."/>
            <person name="Sun Y."/>
            <person name="Lan Y."/>
            <person name="Juniper S.K."/>
            <person name="Young C.R."/>
            <person name="Angers B."/>
            <person name="Qian P.Y."/>
        </authorList>
    </citation>
    <scope>NUCLEOTIDE SEQUENCE</scope>
    <source>
        <strain evidence="1">P08H-3</strain>
    </source>
</reference>
<dbReference type="EMBL" id="JAODUP010000237">
    <property type="protein sequence ID" value="KAK2155527.1"/>
    <property type="molecule type" value="Genomic_DNA"/>
</dbReference>